<accession>A0AA39ZIY8</accession>
<keyword evidence="3" id="KW-0418">Kinase</keyword>
<organism evidence="3 4">
    <name type="scientific">Cercophora samala</name>
    <dbReference type="NCBI Taxonomy" id="330535"/>
    <lineage>
        <taxon>Eukaryota</taxon>
        <taxon>Fungi</taxon>
        <taxon>Dikarya</taxon>
        <taxon>Ascomycota</taxon>
        <taxon>Pezizomycotina</taxon>
        <taxon>Sordariomycetes</taxon>
        <taxon>Sordariomycetidae</taxon>
        <taxon>Sordariales</taxon>
        <taxon>Lasiosphaeriaceae</taxon>
        <taxon>Cercophora</taxon>
    </lineage>
</organism>
<gene>
    <name evidence="3" type="ORF">QBC41DRAFT_42063</name>
</gene>
<dbReference type="InterPro" id="IPR016477">
    <property type="entry name" value="Fructo-/Ketosamine-3-kinase"/>
</dbReference>
<dbReference type="SUPFAM" id="SSF56112">
    <property type="entry name" value="Protein kinase-like (PK-like)"/>
    <property type="match status" value="1"/>
</dbReference>
<dbReference type="GO" id="GO:0016301">
    <property type="term" value="F:kinase activity"/>
    <property type="evidence" value="ECO:0007669"/>
    <property type="project" value="UniProtKB-KW"/>
</dbReference>
<dbReference type="Proteomes" id="UP001174997">
    <property type="component" value="Unassembled WGS sequence"/>
</dbReference>
<comment type="catalytic activity">
    <reaction evidence="2">
        <text>N(6)-D-ribulosyl-L-lysyl-[protein] + ATP = N(6)-(3-O-phospho-D-ribulosyl)-L-lysyl-[protein] + ADP + H(+)</text>
        <dbReference type="Rhea" id="RHEA:48432"/>
        <dbReference type="Rhea" id="RHEA-COMP:12103"/>
        <dbReference type="Rhea" id="RHEA-COMP:12104"/>
        <dbReference type="ChEBI" id="CHEBI:15378"/>
        <dbReference type="ChEBI" id="CHEBI:30616"/>
        <dbReference type="ChEBI" id="CHEBI:90418"/>
        <dbReference type="ChEBI" id="CHEBI:90420"/>
        <dbReference type="ChEBI" id="CHEBI:456216"/>
        <dbReference type="EC" id="2.7.1.172"/>
    </reaction>
    <physiologicalReaction direction="left-to-right" evidence="2">
        <dbReference type="Rhea" id="RHEA:48433"/>
    </physiologicalReaction>
</comment>
<name>A0AA39ZIY8_9PEZI</name>
<evidence type="ECO:0000256" key="1">
    <source>
        <dbReference type="ARBA" id="ARBA00011961"/>
    </source>
</evidence>
<dbReference type="PANTHER" id="PTHR12149">
    <property type="entry name" value="FRUCTOSAMINE 3 KINASE-RELATED PROTEIN"/>
    <property type="match status" value="1"/>
</dbReference>
<dbReference type="Gene3D" id="3.90.1200.10">
    <property type="match status" value="1"/>
</dbReference>
<dbReference type="Pfam" id="PF03881">
    <property type="entry name" value="Fructosamin_kin"/>
    <property type="match status" value="1"/>
</dbReference>
<protein>
    <recommendedName>
        <fullName evidence="1">protein-ribulosamine 3-kinase</fullName>
        <ecNumber evidence="1">2.7.1.172</ecNumber>
    </recommendedName>
</protein>
<evidence type="ECO:0000313" key="3">
    <source>
        <dbReference type="EMBL" id="KAK0671873.1"/>
    </source>
</evidence>
<keyword evidence="3" id="KW-0808">Transferase</keyword>
<dbReference type="PANTHER" id="PTHR12149:SF8">
    <property type="entry name" value="PROTEIN-RIBULOSAMINE 3-KINASE"/>
    <property type="match status" value="1"/>
</dbReference>
<proteinExistence type="predicted"/>
<dbReference type="InterPro" id="IPR011009">
    <property type="entry name" value="Kinase-like_dom_sf"/>
</dbReference>
<dbReference type="EMBL" id="JAULSY010000017">
    <property type="protein sequence ID" value="KAK0671873.1"/>
    <property type="molecule type" value="Genomic_DNA"/>
</dbReference>
<keyword evidence="4" id="KW-1185">Reference proteome</keyword>
<evidence type="ECO:0000256" key="2">
    <source>
        <dbReference type="ARBA" id="ARBA00048655"/>
    </source>
</evidence>
<evidence type="ECO:0000313" key="4">
    <source>
        <dbReference type="Proteomes" id="UP001174997"/>
    </source>
</evidence>
<reference evidence="3" key="1">
    <citation type="submission" date="2023-06" db="EMBL/GenBank/DDBJ databases">
        <title>Genome-scale phylogeny and comparative genomics of the fungal order Sordariales.</title>
        <authorList>
            <consortium name="Lawrence Berkeley National Laboratory"/>
            <person name="Hensen N."/>
            <person name="Bonometti L."/>
            <person name="Westerberg I."/>
            <person name="Brannstrom I.O."/>
            <person name="Guillou S."/>
            <person name="Cros-Aarteil S."/>
            <person name="Calhoun S."/>
            <person name="Haridas S."/>
            <person name="Kuo A."/>
            <person name="Mondo S."/>
            <person name="Pangilinan J."/>
            <person name="Riley R."/>
            <person name="Labutti K."/>
            <person name="Andreopoulos B."/>
            <person name="Lipzen A."/>
            <person name="Chen C."/>
            <person name="Yanf M."/>
            <person name="Daum C."/>
            <person name="Ng V."/>
            <person name="Clum A."/>
            <person name="Steindorff A."/>
            <person name="Ohm R."/>
            <person name="Martin F."/>
            <person name="Silar P."/>
            <person name="Natvig D."/>
            <person name="Lalanne C."/>
            <person name="Gautier V."/>
            <person name="Ament-Velasquez S.L."/>
            <person name="Kruys A."/>
            <person name="Hutchinson M.I."/>
            <person name="Powell A.J."/>
            <person name="Barry K."/>
            <person name="Miller A.N."/>
            <person name="Grigoriev I.V."/>
            <person name="Debuchy R."/>
            <person name="Gladieux P."/>
            <person name="Thoren M.H."/>
            <person name="Johannesson H."/>
        </authorList>
    </citation>
    <scope>NUCLEOTIDE SEQUENCE</scope>
    <source>
        <strain evidence="3">CBS 307.81</strain>
    </source>
</reference>
<dbReference type="GO" id="GO:0102193">
    <property type="term" value="F:protein-ribulosamine 3-kinase activity"/>
    <property type="evidence" value="ECO:0007669"/>
    <property type="project" value="UniProtKB-EC"/>
</dbReference>
<dbReference type="EC" id="2.7.1.172" evidence="1"/>
<comment type="caution">
    <text evidence="3">The sequence shown here is derived from an EMBL/GenBank/DDBJ whole genome shotgun (WGS) entry which is preliminary data.</text>
</comment>
<sequence>MEIVEHLSKSSTIKEILARLGGVFPMDEGAVLKLLPIGTQLIMVEKFGVSAFTATGRIKAQEPSGVQKEYFIKVAYGEQGRIMLNGEAVSSQMIYDLMPDFIPKPIGFSAYNQEPAPYFYLSEFVNMDVTTPPDPAEWTERLANLHRESRSPTGQFGFPVITCDGKTPHTVEWEESWAVFYRKLFLGVCERDIEANGSWHELELATKQVANAVISRLLNNLKTSEGQKIKPCFIHGDLWEGNMGISKETNRSLLFDAGSYFAHNEMELGHWRCEFTTVFRNNKYMEHYKQHYPPAEPAEEFDDRNRLYSLKGAIVYSAGHPNSSMRKTAYNNMLYLIEKYAPLDGVGKYDPSIDPSITGACIVPHLAEGFI</sequence>
<dbReference type="AlphaFoldDB" id="A0AA39ZIY8"/>